<dbReference type="Proteomes" id="UP000198575">
    <property type="component" value="Unassembled WGS sequence"/>
</dbReference>
<comment type="similarity">
    <text evidence="1">Belongs to the transglycosylase Slt family.</text>
</comment>
<dbReference type="STRING" id="578942.SAMN05216289_13213"/>
<dbReference type="RefSeq" id="WP_245778964.1">
    <property type="nucleotide sequence ID" value="NZ_FOVF01000032.1"/>
</dbReference>
<dbReference type="InterPro" id="IPR018392">
    <property type="entry name" value="LysM"/>
</dbReference>
<dbReference type="Pfam" id="PF01464">
    <property type="entry name" value="SLT"/>
    <property type="match status" value="1"/>
</dbReference>
<dbReference type="Pfam" id="PF01476">
    <property type="entry name" value="LysM"/>
    <property type="match status" value="1"/>
</dbReference>
<dbReference type="CDD" id="cd00118">
    <property type="entry name" value="LysM"/>
    <property type="match status" value="1"/>
</dbReference>
<dbReference type="SMART" id="SM00257">
    <property type="entry name" value="LysM"/>
    <property type="match status" value="1"/>
</dbReference>
<dbReference type="AlphaFoldDB" id="A0A1I5A4F5"/>
<dbReference type="PROSITE" id="PS51782">
    <property type="entry name" value="LYSM"/>
    <property type="match status" value="1"/>
</dbReference>
<dbReference type="PROSITE" id="PS51257">
    <property type="entry name" value="PROKAR_LIPOPROTEIN"/>
    <property type="match status" value="1"/>
</dbReference>
<accession>A0A1I5A4F5</accession>
<evidence type="ECO:0000313" key="4">
    <source>
        <dbReference type="EMBL" id="SFN57375.1"/>
    </source>
</evidence>
<dbReference type="InterPro" id="IPR023346">
    <property type="entry name" value="Lysozyme-like_dom_sf"/>
</dbReference>
<proteinExistence type="inferred from homology"/>
<dbReference type="Gene3D" id="1.10.530.10">
    <property type="match status" value="1"/>
</dbReference>
<organism evidence="4 5">
    <name type="scientific">Dokdonella immobilis</name>
    <dbReference type="NCBI Taxonomy" id="578942"/>
    <lineage>
        <taxon>Bacteria</taxon>
        <taxon>Pseudomonadati</taxon>
        <taxon>Pseudomonadota</taxon>
        <taxon>Gammaproteobacteria</taxon>
        <taxon>Lysobacterales</taxon>
        <taxon>Rhodanobacteraceae</taxon>
        <taxon>Dokdonella</taxon>
    </lineage>
</organism>
<reference evidence="4 5" key="1">
    <citation type="submission" date="2016-10" db="EMBL/GenBank/DDBJ databases">
        <authorList>
            <person name="de Groot N.N."/>
        </authorList>
    </citation>
    <scope>NUCLEOTIDE SEQUENCE [LARGE SCALE GENOMIC DNA]</scope>
    <source>
        <strain evidence="4 5">CGMCC 1.7659</strain>
    </source>
</reference>
<feature type="domain" description="LysM" evidence="3">
    <location>
        <begin position="447"/>
        <end position="493"/>
    </location>
</feature>
<dbReference type="SUPFAM" id="SSF53955">
    <property type="entry name" value="Lysozyme-like"/>
    <property type="match status" value="1"/>
</dbReference>
<dbReference type="InterPro" id="IPR036779">
    <property type="entry name" value="LysM_dom_sf"/>
</dbReference>
<dbReference type="PANTHER" id="PTHR37423">
    <property type="entry name" value="SOLUBLE LYTIC MUREIN TRANSGLYCOSYLASE-RELATED"/>
    <property type="match status" value="1"/>
</dbReference>
<feature type="signal peptide" evidence="2">
    <location>
        <begin position="1"/>
        <end position="20"/>
    </location>
</feature>
<gene>
    <name evidence="4" type="ORF">SAMN05216289_13213</name>
</gene>
<feature type="chain" id="PRO_5011515982" evidence="2">
    <location>
        <begin position="21"/>
        <end position="499"/>
    </location>
</feature>
<evidence type="ECO:0000256" key="1">
    <source>
        <dbReference type="ARBA" id="ARBA00007734"/>
    </source>
</evidence>
<evidence type="ECO:0000256" key="2">
    <source>
        <dbReference type="SAM" id="SignalP"/>
    </source>
</evidence>
<evidence type="ECO:0000313" key="5">
    <source>
        <dbReference type="Proteomes" id="UP000198575"/>
    </source>
</evidence>
<dbReference type="Gene3D" id="3.10.350.10">
    <property type="entry name" value="LysM domain"/>
    <property type="match status" value="1"/>
</dbReference>
<evidence type="ECO:0000259" key="3">
    <source>
        <dbReference type="PROSITE" id="PS51782"/>
    </source>
</evidence>
<dbReference type="InterPro" id="IPR008258">
    <property type="entry name" value="Transglycosylase_SLT_dom_1"/>
</dbReference>
<protein>
    <submittedName>
        <fullName evidence="4">Membrane-bound lytic murein transglycosylase D</fullName>
    </submittedName>
</protein>
<keyword evidence="5" id="KW-1185">Reference proteome</keyword>
<name>A0A1I5A4F5_9GAMM</name>
<dbReference type="PANTHER" id="PTHR37423:SF2">
    <property type="entry name" value="MEMBRANE-BOUND LYTIC MUREIN TRANSGLYCOSYLASE C"/>
    <property type="match status" value="1"/>
</dbReference>
<dbReference type="EMBL" id="FOVF01000032">
    <property type="protein sequence ID" value="SFN57375.1"/>
    <property type="molecule type" value="Genomic_DNA"/>
</dbReference>
<dbReference type="SUPFAM" id="SSF54106">
    <property type="entry name" value="LysM domain"/>
    <property type="match status" value="1"/>
</dbReference>
<sequence length="499" mass="54181">MSRTRRIPFVVVLLALGACAGVAPSGRSPASTKVDEEAVNALYAELDRGSQRFEAGLELARGGDSGRAQSETQAALDAIQSNAVRCTTIPGCDASRFVSAYDRLLRLGLQVPVVDGDSEQDAAIEDVPEVGSEDSPVVASLPAMERTITLLNGRELADILTINDPVKAALEQWLTQYRPNLMTAYVNYEYMRYRMWPEYHQAGLPEALLFGMLAKESGGRVHAVSRAGASGPLQFMYATGLRFGLSARDGFDQRFDPALSARANAAYINEQLAIFNGNLELVIAAYNGGEGRIRRLAARGGSTSFWDPAVYSILPDETRDYVPMVLAAAWLFLHPERYNLEFPKIDGKPGSIQLANSASLAELSVCFGSEGGMYDGWFRTLRNLNPALDPQLKLTPGTRLEVPVVLEAAYEGLCAGGQWAQLAGELNAATQATRPSRPAPSNRSTASSYTVRRGDNLAAIARRSGCKHLREIAELNGIHGPQYRIRAGQRLRMPACSRR</sequence>
<keyword evidence="2" id="KW-0732">Signal</keyword>